<organism evidence="2">
    <name type="scientific">Rhodotorula toruloides</name>
    <name type="common">Yeast</name>
    <name type="synonym">Rhodosporidium toruloides</name>
    <dbReference type="NCBI Taxonomy" id="5286"/>
    <lineage>
        <taxon>Eukaryota</taxon>
        <taxon>Fungi</taxon>
        <taxon>Dikarya</taxon>
        <taxon>Basidiomycota</taxon>
        <taxon>Pucciniomycotina</taxon>
        <taxon>Microbotryomycetes</taxon>
        <taxon>Sporidiobolales</taxon>
        <taxon>Sporidiobolaceae</taxon>
        <taxon>Rhodotorula</taxon>
    </lineage>
</organism>
<feature type="transmembrane region" description="Helical" evidence="1">
    <location>
        <begin position="302"/>
        <end position="324"/>
    </location>
</feature>
<feature type="transmembrane region" description="Helical" evidence="1">
    <location>
        <begin position="253"/>
        <end position="281"/>
    </location>
</feature>
<name>A0A061BJV5_RHOTO</name>
<keyword evidence="1" id="KW-1133">Transmembrane helix</keyword>
<feature type="transmembrane region" description="Helical" evidence="1">
    <location>
        <begin position="336"/>
        <end position="357"/>
    </location>
</feature>
<evidence type="ECO:0000313" key="2">
    <source>
        <dbReference type="EMBL" id="CDR48197.1"/>
    </source>
</evidence>
<evidence type="ECO:0000256" key="1">
    <source>
        <dbReference type="SAM" id="Phobius"/>
    </source>
</evidence>
<sequence length="364" mass="38797">MKADEAFAKLCPNDNVTTYCASPPSTGVCCGICPNSGISGLGGHVSLLFSTLASLTAIAMAPQSAPTSLISSLIQANAYAVTLLGYLLSDASGLGELPSTYFFHASYALMLAFSSLIPLAAIAASPPWAITGQKSPEERKEEAQRMVLDVVQELDNSGSSDDDDERRDLRRRRKKRRAKLIRIINEDPGLVLDLGRSGGPCGIPSSHWMLYIGFFVSVVLWGFVLYLGVLGGATGSTRIALSQPNCTAGLGNVAALMVYANIAFMFIGIAIFVATIVNHLMHDVAGALNRQVELEYSGSPKLVFGVAFTLWLLWFGVSFSLYFAAGNANLLSAGEFSWGFGSVFSALMILVPGYSIIKTLLSLR</sequence>
<feature type="transmembrane region" description="Helical" evidence="1">
    <location>
        <begin position="101"/>
        <end position="124"/>
    </location>
</feature>
<dbReference type="EMBL" id="LK052951">
    <property type="protein sequence ID" value="CDR48197.1"/>
    <property type="molecule type" value="Genomic_DNA"/>
</dbReference>
<reference evidence="2" key="1">
    <citation type="journal article" date="2014" name="Genome Announc.">
        <title>Draft genome sequence of Rhodosporidium toruloides CECT1137, an oleaginous yeast of biotechnological interest.</title>
        <authorList>
            <person name="Morin N."/>
            <person name="Calcas X."/>
            <person name="Devillers H."/>
            <person name="Durrens P."/>
            <person name="Sherman D.J."/>
            <person name="Nicaud J.-M."/>
            <person name="Neuveglise C."/>
        </authorList>
    </citation>
    <scope>NUCLEOTIDE SEQUENCE</scope>
    <source>
        <strain evidence="2">CECT1137</strain>
    </source>
</reference>
<gene>
    <name evidence="2" type="ORF">RHTO0S_16e03334g</name>
</gene>
<accession>A0A061BJV5</accession>
<feature type="transmembrane region" description="Helical" evidence="1">
    <location>
        <begin position="208"/>
        <end position="233"/>
    </location>
</feature>
<protein>
    <submittedName>
        <fullName evidence="2">RHTO0S16e03334g1_1</fullName>
    </submittedName>
</protein>
<dbReference type="AlphaFoldDB" id="A0A061BJV5"/>
<keyword evidence="1" id="KW-0812">Transmembrane</keyword>
<feature type="transmembrane region" description="Helical" evidence="1">
    <location>
        <begin position="69"/>
        <end position="89"/>
    </location>
</feature>
<proteinExistence type="predicted"/>
<dbReference type="OrthoDB" id="2526106at2759"/>
<feature type="transmembrane region" description="Helical" evidence="1">
    <location>
        <begin position="44"/>
        <end position="62"/>
    </location>
</feature>
<keyword evidence="1" id="KW-0472">Membrane</keyword>